<dbReference type="AlphaFoldDB" id="A0A7M2SL88"/>
<keyword evidence="1" id="KW-0812">Transmembrane</keyword>
<evidence type="ECO:0008006" key="4">
    <source>
        <dbReference type="Google" id="ProtNLM"/>
    </source>
</evidence>
<dbReference type="RefSeq" id="WP_194043685.1">
    <property type="nucleotide sequence ID" value="NZ_CP063373.1"/>
</dbReference>
<protein>
    <recommendedName>
        <fullName evidence="4">PH domain-containing protein</fullName>
    </recommendedName>
</protein>
<reference evidence="2 3" key="1">
    <citation type="submission" date="2020-10" db="EMBL/GenBank/DDBJ databases">
        <title>Streptomyces ferrugineus complate genome analysis.</title>
        <authorList>
            <person name="Anwar N."/>
        </authorList>
    </citation>
    <scope>NUCLEOTIDE SEQUENCE [LARGE SCALE GENOMIC DNA]</scope>
    <source>
        <strain evidence="2 3">CCTCC AA2014009</strain>
    </source>
</reference>
<feature type="transmembrane region" description="Helical" evidence="1">
    <location>
        <begin position="41"/>
        <end position="58"/>
    </location>
</feature>
<gene>
    <name evidence="2" type="ORF">IM697_00730</name>
</gene>
<keyword evidence="1" id="KW-0472">Membrane</keyword>
<sequence length="210" mass="23476">MERTRRSERRRQELRERSGRVEDLAATMAAPAQPLRWRSGWRGRVVGAVWCVLYVVLVDRPEGAGWAHPEPGALFFAAWTSLVAAWVFCRIALWRITADREGVFVRRMWSTRFLPWSRLGRVELRKDGMLEFLGVEGAPMAGFFQPPWLARITGRPGVGQHTADTLTAMARHGDLRPAARAARPAAGSALARWAVPVAGGLYVAGELLHR</sequence>
<accession>A0A7M2SL88</accession>
<organism evidence="2 3">
    <name type="scientific">Streptomyces ferrugineus</name>
    <dbReference type="NCBI Taxonomy" id="1413221"/>
    <lineage>
        <taxon>Bacteria</taxon>
        <taxon>Bacillati</taxon>
        <taxon>Actinomycetota</taxon>
        <taxon>Actinomycetes</taxon>
        <taxon>Kitasatosporales</taxon>
        <taxon>Streptomycetaceae</taxon>
        <taxon>Streptomyces</taxon>
    </lineage>
</organism>
<evidence type="ECO:0000256" key="1">
    <source>
        <dbReference type="SAM" id="Phobius"/>
    </source>
</evidence>
<evidence type="ECO:0000313" key="2">
    <source>
        <dbReference type="EMBL" id="QOV37034.1"/>
    </source>
</evidence>
<dbReference type="KEGG" id="sfeu:IM697_00730"/>
<dbReference type="Proteomes" id="UP000594205">
    <property type="component" value="Chromosome"/>
</dbReference>
<proteinExistence type="predicted"/>
<keyword evidence="1" id="KW-1133">Transmembrane helix</keyword>
<dbReference type="EMBL" id="CP063373">
    <property type="protein sequence ID" value="QOV37034.1"/>
    <property type="molecule type" value="Genomic_DNA"/>
</dbReference>
<feature type="transmembrane region" description="Helical" evidence="1">
    <location>
        <begin position="73"/>
        <end position="93"/>
    </location>
</feature>
<name>A0A7M2SL88_9ACTN</name>
<evidence type="ECO:0000313" key="3">
    <source>
        <dbReference type="Proteomes" id="UP000594205"/>
    </source>
</evidence>
<keyword evidence="3" id="KW-1185">Reference proteome</keyword>